<name>A0A819ZU17_9BILA</name>
<comment type="caution">
    <text evidence="2">The sequence shown here is derived from an EMBL/GenBank/DDBJ whole genome shotgun (WGS) entry which is preliminary data.</text>
</comment>
<gene>
    <name evidence="2" type="ORF">OVN521_LOCUS24499</name>
    <name evidence="1" type="ORF">WKI299_LOCUS8488</name>
</gene>
<protein>
    <submittedName>
        <fullName evidence="2">Uncharacterized protein</fullName>
    </submittedName>
</protein>
<dbReference type="Proteomes" id="UP000663856">
    <property type="component" value="Unassembled WGS sequence"/>
</dbReference>
<feature type="non-terminal residue" evidence="2">
    <location>
        <position position="1"/>
    </location>
</feature>
<evidence type="ECO:0000313" key="1">
    <source>
        <dbReference type="EMBL" id="CAF2042019.1"/>
    </source>
</evidence>
<sequence>MTDISLVRYLHLNPIAAPICRPKDILPSEMYYRPLPTQQIVDIIRYNFRRYLDRFANKDLFKTSVRRISEQIVIQRLKIPE</sequence>
<organism evidence="2 3">
    <name type="scientific">Rotaria magnacalcarata</name>
    <dbReference type="NCBI Taxonomy" id="392030"/>
    <lineage>
        <taxon>Eukaryota</taxon>
        <taxon>Metazoa</taxon>
        <taxon>Spiralia</taxon>
        <taxon>Gnathifera</taxon>
        <taxon>Rotifera</taxon>
        <taxon>Eurotatoria</taxon>
        <taxon>Bdelloidea</taxon>
        <taxon>Philodinida</taxon>
        <taxon>Philodinidae</taxon>
        <taxon>Rotaria</taxon>
    </lineage>
</organism>
<dbReference type="AlphaFoldDB" id="A0A819ZU17"/>
<dbReference type="EMBL" id="CAJNRF010002743">
    <property type="protein sequence ID" value="CAF2042019.1"/>
    <property type="molecule type" value="Genomic_DNA"/>
</dbReference>
<evidence type="ECO:0000313" key="2">
    <source>
        <dbReference type="EMBL" id="CAF4167423.1"/>
    </source>
</evidence>
<dbReference type="Proteomes" id="UP000663866">
    <property type="component" value="Unassembled WGS sequence"/>
</dbReference>
<keyword evidence="3" id="KW-1185">Reference proteome</keyword>
<dbReference type="EMBL" id="CAJOBG010005838">
    <property type="protein sequence ID" value="CAF4167423.1"/>
    <property type="molecule type" value="Genomic_DNA"/>
</dbReference>
<evidence type="ECO:0000313" key="3">
    <source>
        <dbReference type="Proteomes" id="UP000663866"/>
    </source>
</evidence>
<reference evidence="2" key="1">
    <citation type="submission" date="2021-02" db="EMBL/GenBank/DDBJ databases">
        <authorList>
            <person name="Nowell W R."/>
        </authorList>
    </citation>
    <scope>NUCLEOTIDE SEQUENCE</scope>
</reference>
<proteinExistence type="predicted"/>
<accession>A0A819ZU17</accession>